<comment type="caution">
    <text evidence="1">The sequence shown here is derived from an EMBL/GenBank/DDBJ whole genome shotgun (WGS) entry which is preliminary data.</text>
</comment>
<proteinExistence type="predicted"/>
<evidence type="ECO:0000313" key="2">
    <source>
        <dbReference type="Proteomes" id="UP000239590"/>
    </source>
</evidence>
<dbReference type="AlphaFoldDB" id="A0A2S7IP42"/>
<protein>
    <submittedName>
        <fullName evidence="1">Uncharacterized protein</fullName>
    </submittedName>
</protein>
<accession>A0A2S7IP42</accession>
<name>A0A2S7IP42_9BACT</name>
<reference evidence="2" key="1">
    <citation type="submission" date="2018-02" db="EMBL/GenBank/DDBJ databases">
        <title>Genome sequencing of Solimonas sp. HR-BB.</title>
        <authorList>
            <person name="Lee Y."/>
            <person name="Jeon C.O."/>
        </authorList>
    </citation>
    <scope>NUCLEOTIDE SEQUENCE [LARGE SCALE GENOMIC DNA]</scope>
    <source>
        <strain evidence="2">HR-U</strain>
    </source>
</reference>
<dbReference type="OrthoDB" id="648314at2"/>
<dbReference type="Proteomes" id="UP000239590">
    <property type="component" value="Unassembled WGS sequence"/>
</dbReference>
<organism evidence="1 2">
    <name type="scientific">Siphonobacter curvatus</name>
    <dbReference type="NCBI Taxonomy" id="2094562"/>
    <lineage>
        <taxon>Bacteria</taxon>
        <taxon>Pseudomonadati</taxon>
        <taxon>Bacteroidota</taxon>
        <taxon>Cytophagia</taxon>
        <taxon>Cytophagales</taxon>
        <taxon>Cytophagaceae</taxon>
        <taxon>Siphonobacter</taxon>
    </lineage>
</organism>
<dbReference type="RefSeq" id="WP_104710913.1">
    <property type="nucleotide sequence ID" value="NZ_PTRA01000001.1"/>
</dbReference>
<gene>
    <name evidence="1" type="ORF">C5O19_07175</name>
</gene>
<sequence>MKKTKVKIENQDTTLGIKHYVNTKLKGRLNENNNSIFPLYVQITYNGETTRIKSETAIYYQENMRLDNLKDYNLDKIEWETKKITYFFENIVPEKYNGRLLAGIMAYYNSSFGRPLSVYIESLLRSQILVEANVSLDEYEFINKCININALSMAEYYSEFEPEVAKFKESIKSKLWHFEMFYRPLVLHNDKNFFMIDRPYEYSYYDFLTGEFQKAFLDFYKNSSTAIAILEDLGKVANRGPF</sequence>
<keyword evidence="2" id="KW-1185">Reference proteome</keyword>
<dbReference type="EMBL" id="PTRA01000001">
    <property type="protein sequence ID" value="PQA59426.1"/>
    <property type="molecule type" value="Genomic_DNA"/>
</dbReference>
<evidence type="ECO:0000313" key="1">
    <source>
        <dbReference type="EMBL" id="PQA59426.1"/>
    </source>
</evidence>